<dbReference type="EMBL" id="GL440728">
    <property type="protein sequence ID" value="EFN65461.1"/>
    <property type="molecule type" value="Genomic_DNA"/>
</dbReference>
<sequence>MDTIDTEICGFLYMKSIGNRFIAQKVRKRTLVLPKVWKRLWCSVEKLGSDLGLRVQFDTRLSYSGSASAKQSEKSNCVVIPSNAILYRIRSKTKQYAFAISSAKDRKPLLSLSANSETETQHWMANIRQLLKPRRYCRMEKSYSMSMVDNAHSKASGLTGLYGDLIANNTGILIKDVYSGDMIESFEWKEFSQFHLMTIGRPEDVKRICVIHTTKEFRCGAGELNIFCLDANKLLQDLVTQGRGPKQKSLHFDKENFETVMQHYKVNNPLSQLQNTISLHLNTANCSRVSNCTKIIENIYELEPDLMYSKEIDSYNLRMSNASEIYEEIDNICFSKQITSIFNENEEADKIPICNFQIKPPALPPRQGQKSYVEEDRINVGQYSHVKMSNLEAKLQNAEECMQKIIFMDNNYVPMSSQIKDINISESDDTEYLKENDYVIMR</sequence>
<dbReference type="CDD" id="cd00821">
    <property type="entry name" value="PH"/>
    <property type="match status" value="1"/>
</dbReference>
<dbReference type="Gene3D" id="2.30.29.30">
    <property type="entry name" value="Pleckstrin-homology domain (PH domain)/Phosphotyrosine-binding domain (PTB)"/>
    <property type="match status" value="1"/>
</dbReference>
<gene>
    <name evidence="2" type="ORF">EAG_01937</name>
</gene>
<accession>E2AM77</accession>
<dbReference type="SMART" id="SM00233">
    <property type="entry name" value="PH"/>
    <property type="match status" value="1"/>
</dbReference>
<dbReference type="OrthoDB" id="6077994at2759"/>
<evidence type="ECO:0000259" key="1">
    <source>
        <dbReference type="PROSITE" id="PS50003"/>
    </source>
</evidence>
<proteinExistence type="predicted"/>
<dbReference type="InParanoid" id="E2AM77"/>
<dbReference type="AlphaFoldDB" id="E2AM77"/>
<organism evidence="3">
    <name type="scientific">Camponotus floridanus</name>
    <name type="common">Florida carpenter ant</name>
    <dbReference type="NCBI Taxonomy" id="104421"/>
    <lineage>
        <taxon>Eukaryota</taxon>
        <taxon>Metazoa</taxon>
        <taxon>Ecdysozoa</taxon>
        <taxon>Arthropoda</taxon>
        <taxon>Hexapoda</taxon>
        <taxon>Insecta</taxon>
        <taxon>Pterygota</taxon>
        <taxon>Neoptera</taxon>
        <taxon>Endopterygota</taxon>
        <taxon>Hymenoptera</taxon>
        <taxon>Apocrita</taxon>
        <taxon>Aculeata</taxon>
        <taxon>Formicoidea</taxon>
        <taxon>Formicidae</taxon>
        <taxon>Formicinae</taxon>
        <taxon>Camponotus</taxon>
    </lineage>
</organism>
<dbReference type="InterPro" id="IPR001849">
    <property type="entry name" value="PH_domain"/>
</dbReference>
<dbReference type="Proteomes" id="UP000000311">
    <property type="component" value="Unassembled WGS sequence"/>
</dbReference>
<protein>
    <recommendedName>
        <fullName evidence="1">PH domain-containing protein</fullName>
    </recommendedName>
</protein>
<dbReference type="SUPFAM" id="SSF50729">
    <property type="entry name" value="PH domain-like"/>
    <property type="match status" value="1"/>
</dbReference>
<reference evidence="2 3" key="1">
    <citation type="journal article" date="2010" name="Science">
        <title>Genomic comparison of the ants Camponotus floridanus and Harpegnathos saltator.</title>
        <authorList>
            <person name="Bonasio R."/>
            <person name="Zhang G."/>
            <person name="Ye C."/>
            <person name="Mutti N.S."/>
            <person name="Fang X."/>
            <person name="Qin N."/>
            <person name="Donahue G."/>
            <person name="Yang P."/>
            <person name="Li Q."/>
            <person name="Li C."/>
            <person name="Zhang P."/>
            <person name="Huang Z."/>
            <person name="Berger S.L."/>
            <person name="Reinberg D."/>
            <person name="Wang J."/>
            <person name="Liebig J."/>
        </authorList>
    </citation>
    <scope>NUCLEOTIDE SEQUENCE [LARGE SCALE GENOMIC DNA]</scope>
    <source>
        <strain evidence="3">C129</strain>
    </source>
</reference>
<evidence type="ECO:0000313" key="3">
    <source>
        <dbReference type="Proteomes" id="UP000000311"/>
    </source>
</evidence>
<keyword evidence="3" id="KW-1185">Reference proteome</keyword>
<dbReference type="OMA" id="QRWMANI"/>
<feature type="domain" description="PH" evidence="1">
    <location>
        <begin position="5"/>
        <end position="132"/>
    </location>
</feature>
<dbReference type="PROSITE" id="PS50003">
    <property type="entry name" value="PH_DOMAIN"/>
    <property type="match status" value="1"/>
</dbReference>
<evidence type="ECO:0000313" key="2">
    <source>
        <dbReference type="EMBL" id="EFN65461.1"/>
    </source>
</evidence>
<name>E2AM77_CAMFO</name>
<dbReference type="InterPro" id="IPR011993">
    <property type="entry name" value="PH-like_dom_sf"/>
</dbReference>